<comment type="similarity">
    <text evidence="7">Belongs to the NFYC/HAP5 subunit family.</text>
</comment>
<evidence type="ECO:0000256" key="2">
    <source>
        <dbReference type="ARBA" id="ARBA00023015"/>
    </source>
</evidence>
<dbReference type="EMBL" id="MCFF01000021">
    <property type="protein sequence ID" value="ORZ14266.1"/>
    <property type="molecule type" value="Genomic_DNA"/>
</dbReference>
<dbReference type="STRING" id="64571.A0A1Y2GN83"/>
<reference evidence="10 11" key="1">
    <citation type="submission" date="2016-07" db="EMBL/GenBank/DDBJ databases">
        <title>Pervasive Adenine N6-methylation of Active Genes in Fungi.</title>
        <authorList>
            <consortium name="DOE Joint Genome Institute"/>
            <person name="Mondo S.J."/>
            <person name="Dannebaum R.O."/>
            <person name="Kuo R.C."/>
            <person name="Labutti K."/>
            <person name="Haridas S."/>
            <person name="Kuo A."/>
            <person name="Salamov A."/>
            <person name="Ahrendt S.R."/>
            <person name="Lipzen A."/>
            <person name="Sullivan W."/>
            <person name="Andreopoulos W.B."/>
            <person name="Clum A."/>
            <person name="Lindquist E."/>
            <person name="Daum C."/>
            <person name="Ramamoorthy G.K."/>
            <person name="Gryganskyi A."/>
            <person name="Culley D."/>
            <person name="Magnuson J.K."/>
            <person name="James T.Y."/>
            <person name="O'Malley M.A."/>
            <person name="Stajich J.E."/>
            <person name="Spatafora J.W."/>
            <person name="Visel A."/>
            <person name="Grigoriev I.V."/>
        </authorList>
    </citation>
    <scope>NUCLEOTIDE SEQUENCE [LARGE SCALE GENOMIC DNA]</scope>
    <source>
        <strain evidence="10 11">NRRL 3116</strain>
    </source>
</reference>
<feature type="region of interest" description="Disordered" evidence="8">
    <location>
        <begin position="171"/>
        <end position="209"/>
    </location>
</feature>
<keyword evidence="11" id="KW-1185">Reference proteome</keyword>
<dbReference type="CDD" id="cd22908">
    <property type="entry name" value="HFD_NFYC-like"/>
    <property type="match status" value="1"/>
</dbReference>
<dbReference type="Pfam" id="PF00125">
    <property type="entry name" value="Histone"/>
    <property type="match status" value="1"/>
</dbReference>
<dbReference type="Proteomes" id="UP000193648">
    <property type="component" value="Unassembled WGS sequence"/>
</dbReference>
<evidence type="ECO:0000256" key="5">
    <source>
        <dbReference type="ARBA" id="ARBA00023163"/>
    </source>
</evidence>
<dbReference type="SUPFAM" id="SSF47113">
    <property type="entry name" value="Histone-fold"/>
    <property type="match status" value="1"/>
</dbReference>
<dbReference type="PANTHER" id="PTHR10252">
    <property type="entry name" value="HISTONE-LIKE TRANSCRIPTION FACTOR CCAAT-RELATED"/>
    <property type="match status" value="1"/>
</dbReference>
<evidence type="ECO:0000256" key="3">
    <source>
        <dbReference type="ARBA" id="ARBA00023125"/>
    </source>
</evidence>
<feature type="domain" description="Core Histone H2A/H2B/H3" evidence="9">
    <location>
        <begin position="58"/>
        <end position="130"/>
    </location>
</feature>
<name>A0A1Y2GN83_9FUNG</name>
<dbReference type="FunFam" id="1.10.20.10:FF:000006">
    <property type="entry name" value="Nuclear transcription factor Y subunit gamma"/>
    <property type="match status" value="1"/>
</dbReference>
<dbReference type="AlphaFoldDB" id="A0A1Y2GN83"/>
<dbReference type="InParanoid" id="A0A1Y2GN83"/>
<dbReference type="InterPro" id="IPR007125">
    <property type="entry name" value="H2A/H2B/H3"/>
</dbReference>
<comment type="caution">
    <text evidence="10">The sequence shown here is derived from an EMBL/GenBank/DDBJ whole genome shotgun (WGS) entry which is preliminary data.</text>
</comment>
<evidence type="ECO:0000256" key="1">
    <source>
        <dbReference type="ARBA" id="ARBA00004123"/>
    </source>
</evidence>
<evidence type="ECO:0000313" key="11">
    <source>
        <dbReference type="Proteomes" id="UP000193648"/>
    </source>
</evidence>
<evidence type="ECO:0000259" key="9">
    <source>
        <dbReference type="Pfam" id="PF00125"/>
    </source>
</evidence>
<dbReference type="InterPro" id="IPR050568">
    <property type="entry name" value="Transcr_DNA_Rep_Reg"/>
</dbReference>
<protein>
    <submittedName>
        <fullName evidence="10">Histone-fold-containing protein</fullName>
    </submittedName>
</protein>
<organism evidence="10 11">
    <name type="scientific">Lobosporangium transversale</name>
    <dbReference type="NCBI Taxonomy" id="64571"/>
    <lineage>
        <taxon>Eukaryota</taxon>
        <taxon>Fungi</taxon>
        <taxon>Fungi incertae sedis</taxon>
        <taxon>Mucoromycota</taxon>
        <taxon>Mortierellomycotina</taxon>
        <taxon>Mortierellomycetes</taxon>
        <taxon>Mortierellales</taxon>
        <taxon>Mortierellaceae</taxon>
        <taxon>Lobosporangium</taxon>
    </lineage>
</organism>
<proteinExistence type="inferred from homology"/>
<dbReference type="GO" id="GO:0016602">
    <property type="term" value="C:CCAAT-binding factor complex"/>
    <property type="evidence" value="ECO:0007669"/>
    <property type="project" value="TreeGrafter"/>
</dbReference>
<dbReference type="GO" id="GO:0046982">
    <property type="term" value="F:protein heterodimerization activity"/>
    <property type="evidence" value="ECO:0007669"/>
    <property type="project" value="InterPro"/>
</dbReference>
<evidence type="ECO:0000256" key="8">
    <source>
        <dbReference type="SAM" id="MobiDB-lite"/>
    </source>
</evidence>
<dbReference type="RefSeq" id="XP_021880744.1">
    <property type="nucleotide sequence ID" value="XM_022027841.1"/>
</dbReference>
<evidence type="ECO:0000256" key="4">
    <source>
        <dbReference type="ARBA" id="ARBA00023159"/>
    </source>
</evidence>
<dbReference type="PANTHER" id="PTHR10252:SF8">
    <property type="entry name" value="NUCLEAR TRANSCRIPTION FACTOR Y SUBUNIT GAMMA"/>
    <property type="match status" value="1"/>
</dbReference>
<keyword evidence="3" id="KW-0238">DNA-binding</keyword>
<evidence type="ECO:0000313" key="10">
    <source>
        <dbReference type="EMBL" id="ORZ14266.1"/>
    </source>
</evidence>
<dbReference type="GeneID" id="33569684"/>
<keyword evidence="2" id="KW-0805">Transcription regulation</keyword>
<dbReference type="OrthoDB" id="1272441at2759"/>
<dbReference type="GO" id="GO:0001228">
    <property type="term" value="F:DNA-binding transcription activator activity, RNA polymerase II-specific"/>
    <property type="evidence" value="ECO:0007669"/>
    <property type="project" value="TreeGrafter"/>
</dbReference>
<comment type="subcellular location">
    <subcellularLocation>
        <location evidence="1">Nucleus</location>
    </subcellularLocation>
</comment>
<dbReference type="InterPro" id="IPR009072">
    <property type="entry name" value="Histone-fold"/>
</dbReference>
<feature type="compositionally biased region" description="Gly residues" evidence="8">
    <location>
        <begin position="197"/>
        <end position="206"/>
    </location>
</feature>
<evidence type="ECO:0000256" key="6">
    <source>
        <dbReference type="ARBA" id="ARBA00023242"/>
    </source>
</evidence>
<keyword evidence="6" id="KW-0539">Nucleus</keyword>
<sequence>MQSQQPMYPVLASMNHPPPPLRHYHDPAFTHHQPMQQAYMHLLQSYWARQMHEIQNMPQDFKVHHLPLARIKKVMKTDDDVKAKMISADAPMIFDKGCDIFITELTLRAWIHAEENKRRTLQRSDIAAAIAKTDMFDFLIDIVPREEYKFSLPKEHKSHHGIHGIHGIASAGTSDRRRSQEIFQPMPGPGSATGPKGPSGGVGIGSSGVDPSTSSLGLSGYYPYDMMENGAFALVRK</sequence>
<dbReference type="Gene3D" id="1.10.20.10">
    <property type="entry name" value="Histone, subunit A"/>
    <property type="match status" value="1"/>
</dbReference>
<dbReference type="GO" id="GO:0000978">
    <property type="term" value="F:RNA polymerase II cis-regulatory region sequence-specific DNA binding"/>
    <property type="evidence" value="ECO:0007669"/>
    <property type="project" value="TreeGrafter"/>
</dbReference>
<accession>A0A1Y2GN83</accession>
<evidence type="ECO:0000256" key="7">
    <source>
        <dbReference type="ARBA" id="ARBA00038129"/>
    </source>
</evidence>
<dbReference type="FunCoup" id="A0A1Y2GN83">
    <property type="interactions" value="174"/>
</dbReference>
<gene>
    <name evidence="10" type="ORF">BCR41DRAFT_386850</name>
</gene>
<keyword evidence="5" id="KW-0804">Transcription</keyword>
<keyword evidence="4" id="KW-0010">Activator</keyword>